<protein>
    <submittedName>
        <fullName evidence="3">Uncharacterized protein</fullName>
    </submittedName>
</protein>
<accession>A0A0A9C194</accession>
<dbReference type="AlphaFoldDB" id="A0A0A9C194"/>
<keyword evidence="2" id="KW-0732">Signal</keyword>
<reference evidence="3" key="2">
    <citation type="journal article" date="2015" name="Data Brief">
        <title>Shoot transcriptome of the giant reed, Arundo donax.</title>
        <authorList>
            <person name="Barrero R.A."/>
            <person name="Guerrero F.D."/>
            <person name="Moolhuijzen P."/>
            <person name="Goolsby J.A."/>
            <person name="Tidwell J."/>
            <person name="Bellgard S.E."/>
            <person name="Bellgard M.I."/>
        </authorList>
    </citation>
    <scope>NUCLEOTIDE SEQUENCE</scope>
    <source>
        <tissue evidence="3">Shoot tissue taken approximately 20 cm above the soil surface</tissue>
    </source>
</reference>
<evidence type="ECO:0000256" key="2">
    <source>
        <dbReference type="SAM" id="SignalP"/>
    </source>
</evidence>
<dbReference type="EMBL" id="GBRH01227836">
    <property type="protein sequence ID" value="JAD70059.1"/>
    <property type="molecule type" value="Transcribed_RNA"/>
</dbReference>
<organism evidence="3">
    <name type="scientific">Arundo donax</name>
    <name type="common">Giant reed</name>
    <name type="synonym">Donax arundinaceus</name>
    <dbReference type="NCBI Taxonomy" id="35708"/>
    <lineage>
        <taxon>Eukaryota</taxon>
        <taxon>Viridiplantae</taxon>
        <taxon>Streptophyta</taxon>
        <taxon>Embryophyta</taxon>
        <taxon>Tracheophyta</taxon>
        <taxon>Spermatophyta</taxon>
        <taxon>Magnoliopsida</taxon>
        <taxon>Liliopsida</taxon>
        <taxon>Poales</taxon>
        <taxon>Poaceae</taxon>
        <taxon>PACMAD clade</taxon>
        <taxon>Arundinoideae</taxon>
        <taxon>Arundineae</taxon>
        <taxon>Arundo</taxon>
    </lineage>
</organism>
<evidence type="ECO:0000313" key="3">
    <source>
        <dbReference type="EMBL" id="JAD70059.1"/>
    </source>
</evidence>
<feature type="chain" id="PRO_5002045935" evidence="2">
    <location>
        <begin position="19"/>
        <end position="112"/>
    </location>
</feature>
<name>A0A0A9C194_ARUDO</name>
<reference evidence="3" key="1">
    <citation type="submission" date="2014-09" db="EMBL/GenBank/DDBJ databases">
        <authorList>
            <person name="Magalhaes I.L.F."/>
            <person name="Oliveira U."/>
            <person name="Santos F.R."/>
            <person name="Vidigal T.H.D.A."/>
            <person name="Brescovit A.D."/>
            <person name="Santos A.J."/>
        </authorList>
    </citation>
    <scope>NUCLEOTIDE SEQUENCE</scope>
    <source>
        <tissue evidence="3">Shoot tissue taken approximately 20 cm above the soil surface</tissue>
    </source>
</reference>
<sequence length="112" mass="11706">MPLPLAALVLRLLPLCGGVGLGGGGEGVGEDAGDGIQKAEADAGVEEARDQRRHLLDREPVERRLVVPMDVLEKLRQHSAADRLRRRRGGRGTLAAEAGHRNSGAAAGVCSV</sequence>
<proteinExistence type="predicted"/>
<feature type="region of interest" description="Disordered" evidence="1">
    <location>
        <begin position="82"/>
        <end position="112"/>
    </location>
</feature>
<feature type="signal peptide" evidence="2">
    <location>
        <begin position="1"/>
        <end position="18"/>
    </location>
</feature>
<evidence type="ECO:0000256" key="1">
    <source>
        <dbReference type="SAM" id="MobiDB-lite"/>
    </source>
</evidence>